<gene>
    <name evidence="4" type="ORF">BJP25_19440</name>
</gene>
<comment type="caution">
    <text evidence="4">The sequence shown here is derived from an EMBL/GenBank/DDBJ whole genome shotgun (WGS) entry which is preliminary data.</text>
</comment>
<dbReference type="GO" id="GO:0016020">
    <property type="term" value="C:membrane"/>
    <property type="evidence" value="ECO:0007669"/>
    <property type="project" value="TreeGrafter"/>
</dbReference>
<feature type="transmembrane region" description="Helical" evidence="2">
    <location>
        <begin position="81"/>
        <end position="102"/>
    </location>
</feature>
<dbReference type="GO" id="GO:0000271">
    <property type="term" value="P:polysaccharide biosynthetic process"/>
    <property type="evidence" value="ECO:0007669"/>
    <property type="project" value="TreeGrafter"/>
</dbReference>
<organism evidence="4 5">
    <name type="scientific">Actinokineospora bangkokensis</name>
    <dbReference type="NCBI Taxonomy" id="1193682"/>
    <lineage>
        <taxon>Bacteria</taxon>
        <taxon>Bacillati</taxon>
        <taxon>Actinomycetota</taxon>
        <taxon>Actinomycetes</taxon>
        <taxon>Pseudonocardiales</taxon>
        <taxon>Pseudonocardiaceae</taxon>
        <taxon>Actinokineospora</taxon>
    </lineage>
</organism>
<evidence type="ECO:0000256" key="1">
    <source>
        <dbReference type="SAM" id="MobiDB-lite"/>
    </source>
</evidence>
<feature type="transmembrane region" description="Helical" evidence="2">
    <location>
        <begin position="279"/>
        <end position="298"/>
    </location>
</feature>
<keyword evidence="2" id="KW-0812">Transmembrane</keyword>
<feature type="region of interest" description="Disordered" evidence="1">
    <location>
        <begin position="1"/>
        <end position="24"/>
    </location>
</feature>
<dbReference type="InterPro" id="IPR002656">
    <property type="entry name" value="Acyl_transf_3_dom"/>
</dbReference>
<evidence type="ECO:0000259" key="3">
    <source>
        <dbReference type="Pfam" id="PF01757"/>
    </source>
</evidence>
<keyword evidence="5" id="KW-1185">Reference proteome</keyword>
<dbReference type="OrthoDB" id="3674414at2"/>
<dbReference type="PANTHER" id="PTHR23028:SF53">
    <property type="entry name" value="ACYL_TRANSF_3 DOMAIN-CONTAINING PROTEIN"/>
    <property type="match status" value="1"/>
</dbReference>
<feature type="transmembrane region" description="Helical" evidence="2">
    <location>
        <begin position="114"/>
        <end position="139"/>
    </location>
</feature>
<dbReference type="Proteomes" id="UP000186040">
    <property type="component" value="Unassembled WGS sequence"/>
</dbReference>
<sequence>MRDQPATLRGQGEDAPPGAVERQAPPRTRRIDGLDLLRVLACCLVFYTHVSTWYRFKKDPLPLTGVLDSAVVGPLHLNKDFAFLGVSLFFLISGFVIAHVATREGAAEFAVKRALRVFPPLFAAVLLAWVFVLLGWLSVPGGEDVGFGDLVANLFLVNFFAPQLVTLVGVAWTLIIQLGVYAMVLALLAVFRRMPWLAIAVQVTACMVLLSVLSNLRGPVAASLANIGAFGCAIVLGQVIWLVWSRRAPLWAGVLLGALCWLVVNTAEAGGYGQSGDSYLLTMTLAALVVSLVVAAGGRVKRVRAVAFLSERSYSIYLVHQTTAFAVLAGLAAHTWSSVAVAVAVAVTLAVAEVVHRFVERPSARLAARTTR</sequence>
<keyword evidence="2" id="KW-1133">Transmembrane helix</keyword>
<reference evidence="4 5" key="1">
    <citation type="submission" date="2016-10" db="EMBL/GenBank/DDBJ databases">
        <title>The Draft Genome Sequence of Actinokineospora bangkokensis 44EHWT reveals the biosynthetic pathway of antifungal compounds Thailandins with unusual extender unit butylmalonyl-CoA.</title>
        <authorList>
            <person name="Greule A."/>
            <person name="Intra B."/>
            <person name="Flemming S."/>
            <person name="Rommel M.G."/>
            <person name="Panbangred W."/>
            <person name="Bechthold A."/>
        </authorList>
    </citation>
    <scope>NUCLEOTIDE SEQUENCE [LARGE SCALE GENOMIC DNA]</scope>
    <source>
        <strain evidence="4 5">44EHW</strain>
    </source>
</reference>
<dbReference type="PANTHER" id="PTHR23028">
    <property type="entry name" value="ACETYLTRANSFERASE"/>
    <property type="match status" value="1"/>
</dbReference>
<dbReference type="STRING" id="1193682.BJP25_19440"/>
<name>A0A1Q9LLB1_9PSEU</name>
<protein>
    <recommendedName>
        <fullName evidence="3">Acyltransferase 3 domain-containing protein</fullName>
    </recommendedName>
</protein>
<feature type="transmembrane region" description="Helical" evidence="2">
    <location>
        <begin position="220"/>
        <end position="243"/>
    </location>
</feature>
<dbReference type="EMBL" id="MKQR01000015">
    <property type="protein sequence ID" value="OLR92805.1"/>
    <property type="molecule type" value="Genomic_DNA"/>
</dbReference>
<evidence type="ECO:0000256" key="2">
    <source>
        <dbReference type="SAM" id="Phobius"/>
    </source>
</evidence>
<feature type="domain" description="Acyltransferase 3" evidence="3">
    <location>
        <begin position="32"/>
        <end position="351"/>
    </location>
</feature>
<accession>A0A1Q9LLB1</accession>
<feature type="transmembrane region" description="Helical" evidence="2">
    <location>
        <begin position="314"/>
        <end position="333"/>
    </location>
</feature>
<dbReference type="AlphaFoldDB" id="A0A1Q9LLB1"/>
<dbReference type="GO" id="GO:0016747">
    <property type="term" value="F:acyltransferase activity, transferring groups other than amino-acyl groups"/>
    <property type="evidence" value="ECO:0007669"/>
    <property type="project" value="InterPro"/>
</dbReference>
<keyword evidence="2" id="KW-0472">Membrane</keyword>
<feature type="transmembrane region" description="Helical" evidence="2">
    <location>
        <begin position="36"/>
        <end position="56"/>
    </location>
</feature>
<feature type="transmembrane region" description="Helical" evidence="2">
    <location>
        <begin position="339"/>
        <end position="359"/>
    </location>
</feature>
<evidence type="ECO:0000313" key="5">
    <source>
        <dbReference type="Proteomes" id="UP000186040"/>
    </source>
</evidence>
<evidence type="ECO:0000313" key="4">
    <source>
        <dbReference type="EMBL" id="OLR92805.1"/>
    </source>
</evidence>
<dbReference type="RefSeq" id="WP_075975416.1">
    <property type="nucleotide sequence ID" value="NZ_MKQR01000015.1"/>
</dbReference>
<proteinExistence type="predicted"/>
<dbReference type="Pfam" id="PF01757">
    <property type="entry name" value="Acyl_transf_3"/>
    <property type="match status" value="1"/>
</dbReference>
<feature type="transmembrane region" description="Helical" evidence="2">
    <location>
        <begin position="250"/>
        <end position="267"/>
    </location>
</feature>
<dbReference type="InterPro" id="IPR050879">
    <property type="entry name" value="Acyltransferase_3"/>
</dbReference>
<feature type="transmembrane region" description="Helical" evidence="2">
    <location>
        <begin position="196"/>
        <end position="214"/>
    </location>
</feature>
<feature type="transmembrane region" description="Helical" evidence="2">
    <location>
        <begin position="159"/>
        <end position="189"/>
    </location>
</feature>